<keyword evidence="3 5" id="KW-0238">DNA-binding</keyword>
<keyword evidence="2" id="KW-0805">Transcription regulation</keyword>
<keyword evidence="8" id="KW-1185">Reference proteome</keyword>
<dbReference type="GO" id="GO:0045892">
    <property type="term" value="P:negative regulation of DNA-templated transcription"/>
    <property type="evidence" value="ECO:0007669"/>
    <property type="project" value="InterPro"/>
</dbReference>
<keyword evidence="4" id="KW-0804">Transcription</keyword>
<feature type="DNA-binding region" description="H-T-H motif" evidence="5">
    <location>
        <begin position="25"/>
        <end position="44"/>
    </location>
</feature>
<evidence type="ECO:0000256" key="4">
    <source>
        <dbReference type="ARBA" id="ARBA00023163"/>
    </source>
</evidence>
<proteinExistence type="predicted"/>
<dbReference type="GO" id="GO:0046677">
    <property type="term" value="P:response to antibiotic"/>
    <property type="evidence" value="ECO:0007669"/>
    <property type="project" value="InterPro"/>
</dbReference>
<dbReference type="InterPro" id="IPR023772">
    <property type="entry name" value="DNA-bd_HTH_TetR-type_CS"/>
</dbReference>
<evidence type="ECO:0000313" key="7">
    <source>
        <dbReference type="EMBL" id="KUN18487.1"/>
    </source>
</evidence>
<dbReference type="Gene3D" id="1.10.10.60">
    <property type="entry name" value="Homeodomain-like"/>
    <property type="match status" value="1"/>
</dbReference>
<dbReference type="InterPro" id="IPR009057">
    <property type="entry name" value="Homeodomain-like_sf"/>
</dbReference>
<accession>A0A101PVK4</accession>
<evidence type="ECO:0000256" key="1">
    <source>
        <dbReference type="ARBA" id="ARBA00022491"/>
    </source>
</evidence>
<dbReference type="PROSITE" id="PS50977">
    <property type="entry name" value="HTH_TETR_2"/>
    <property type="match status" value="1"/>
</dbReference>
<dbReference type="AlphaFoldDB" id="A0A101PVK4"/>
<dbReference type="Proteomes" id="UP000053398">
    <property type="component" value="Unassembled WGS sequence"/>
</dbReference>
<dbReference type="PANTHER" id="PTHR30055">
    <property type="entry name" value="HTH-TYPE TRANSCRIPTIONAL REGULATOR RUTR"/>
    <property type="match status" value="1"/>
</dbReference>
<keyword evidence="1" id="KW-0678">Repressor</keyword>
<dbReference type="InterPro" id="IPR050109">
    <property type="entry name" value="HTH-type_TetR-like_transc_reg"/>
</dbReference>
<dbReference type="PRINTS" id="PR00400">
    <property type="entry name" value="TETREPRESSOR"/>
</dbReference>
<dbReference type="EMBL" id="LMWP01000043">
    <property type="protein sequence ID" value="KUN18487.1"/>
    <property type="molecule type" value="Genomic_DNA"/>
</dbReference>
<dbReference type="SUPFAM" id="SSF46689">
    <property type="entry name" value="Homeodomain-like"/>
    <property type="match status" value="1"/>
</dbReference>
<sequence>MVVRREGYIRAALELLDEVGLNGLTLRRLGDRLGVQGPALYAHFRSKQELLDQMAEAMLDDELARLDEAEYDEWSAWLSERARVIRRALLSYRDGARLHAGSRPTDGSAMLPLIKPLVAAGFSEQDAVQAVLSVSRYTLGCAIDEQQRPPEETTEHGEDPEASFEFGLRALIGGLRRAAENPTDGTRGP</sequence>
<dbReference type="Pfam" id="PF00440">
    <property type="entry name" value="TetR_N"/>
    <property type="match status" value="1"/>
</dbReference>
<gene>
    <name evidence="7" type="ORF">AQJ11_34135</name>
</gene>
<dbReference type="RefSeq" id="WP_059265792.1">
    <property type="nucleotide sequence ID" value="NZ_KQ948366.1"/>
</dbReference>
<reference evidence="7 8" key="1">
    <citation type="submission" date="2015-10" db="EMBL/GenBank/DDBJ databases">
        <title>Draft genome sequence of Streptomyces corchorusii DSM 40340, type strain for the species Streptomyces corchorusii.</title>
        <authorList>
            <person name="Ruckert C."/>
            <person name="Winkler A."/>
            <person name="Kalinowski J."/>
            <person name="Kampfer P."/>
            <person name="Glaeser S."/>
        </authorList>
    </citation>
    <scope>NUCLEOTIDE SEQUENCE [LARGE SCALE GENOMIC DNA]</scope>
    <source>
        <strain evidence="7 8">DSM 40340</strain>
    </source>
</reference>
<evidence type="ECO:0000313" key="8">
    <source>
        <dbReference type="Proteomes" id="UP000053398"/>
    </source>
</evidence>
<dbReference type="PROSITE" id="PS01081">
    <property type="entry name" value="HTH_TETR_1"/>
    <property type="match status" value="1"/>
</dbReference>
<comment type="caution">
    <text evidence="7">The sequence shown here is derived from an EMBL/GenBank/DDBJ whole genome shotgun (WGS) entry which is preliminary data.</text>
</comment>
<evidence type="ECO:0000256" key="3">
    <source>
        <dbReference type="ARBA" id="ARBA00023125"/>
    </source>
</evidence>
<dbReference type="GO" id="GO:0000976">
    <property type="term" value="F:transcription cis-regulatory region binding"/>
    <property type="evidence" value="ECO:0007669"/>
    <property type="project" value="TreeGrafter"/>
</dbReference>
<dbReference type="InterPro" id="IPR004111">
    <property type="entry name" value="Repressor_TetR_C"/>
</dbReference>
<protein>
    <submittedName>
        <fullName evidence="7">TetR family transcriptional regulator</fullName>
    </submittedName>
</protein>
<evidence type="ECO:0000259" key="6">
    <source>
        <dbReference type="PROSITE" id="PS50977"/>
    </source>
</evidence>
<dbReference type="InterPro" id="IPR036271">
    <property type="entry name" value="Tet_transcr_reg_TetR-rel_C_sf"/>
</dbReference>
<evidence type="ECO:0000256" key="2">
    <source>
        <dbReference type="ARBA" id="ARBA00023015"/>
    </source>
</evidence>
<dbReference type="PANTHER" id="PTHR30055:SF151">
    <property type="entry name" value="TRANSCRIPTIONAL REGULATORY PROTEIN"/>
    <property type="match status" value="1"/>
</dbReference>
<organism evidence="7 8">
    <name type="scientific">Streptomyces corchorusii</name>
    <name type="common">Streptomyces chibaensis</name>
    <dbReference type="NCBI Taxonomy" id="1903"/>
    <lineage>
        <taxon>Bacteria</taxon>
        <taxon>Bacillati</taxon>
        <taxon>Actinomycetota</taxon>
        <taxon>Actinomycetes</taxon>
        <taxon>Kitasatosporales</taxon>
        <taxon>Streptomycetaceae</taxon>
        <taxon>Streptomyces</taxon>
    </lineage>
</organism>
<name>A0A101PVK4_STRCK</name>
<dbReference type="SUPFAM" id="SSF48498">
    <property type="entry name" value="Tetracyclin repressor-like, C-terminal domain"/>
    <property type="match status" value="1"/>
</dbReference>
<dbReference type="InterPro" id="IPR003012">
    <property type="entry name" value="Tet_transcr_reg_TetR"/>
</dbReference>
<dbReference type="PRINTS" id="PR00455">
    <property type="entry name" value="HTHTETR"/>
</dbReference>
<dbReference type="InterPro" id="IPR001647">
    <property type="entry name" value="HTH_TetR"/>
</dbReference>
<feature type="domain" description="HTH tetR-type" evidence="6">
    <location>
        <begin position="2"/>
        <end position="62"/>
    </location>
</feature>
<evidence type="ECO:0000256" key="5">
    <source>
        <dbReference type="PROSITE-ProRule" id="PRU00335"/>
    </source>
</evidence>
<dbReference type="Pfam" id="PF02909">
    <property type="entry name" value="TetR_C_1"/>
    <property type="match status" value="1"/>
</dbReference>
<dbReference type="Gene3D" id="1.10.357.10">
    <property type="entry name" value="Tetracycline Repressor, domain 2"/>
    <property type="match status" value="1"/>
</dbReference>
<dbReference type="GO" id="GO:0003700">
    <property type="term" value="F:DNA-binding transcription factor activity"/>
    <property type="evidence" value="ECO:0007669"/>
    <property type="project" value="TreeGrafter"/>
</dbReference>